<comment type="caution">
    <text evidence="5">The sequence shown here is derived from an EMBL/GenBank/DDBJ whole genome shotgun (WGS) entry which is preliminary data.</text>
</comment>
<feature type="domain" description="SMP-30/Gluconolactonase/LRE-like region" evidence="4">
    <location>
        <begin position="15"/>
        <end position="258"/>
    </location>
</feature>
<evidence type="ECO:0000256" key="3">
    <source>
        <dbReference type="PIRSR" id="PIRSR605511-2"/>
    </source>
</evidence>
<dbReference type="InParanoid" id="A0A7X0JWH4"/>
<feature type="active site" description="Proton donor/acceptor" evidence="2">
    <location>
        <position position="199"/>
    </location>
</feature>
<reference evidence="5 6" key="1">
    <citation type="submission" date="2020-08" db="EMBL/GenBank/DDBJ databases">
        <title>Genomic Encyclopedia of Type Strains, Phase IV (KMG-IV): sequencing the most valuable type-strain genomes for metagenomic binning, comparative biology and taxonomic classification.</title>
        <authorList>
            <person name="Goeker M."/>
        </authorList>
    </citation>
    <scope>NUCLEOTIDE SEQUENCE [LARGE SCALE GENOMIC DNA]</scope>
    <source>
        <strain evidence="5 6">DSM 22368</strain>
    </source>
</reference>
<accession>A0A7X0JWH4</accession>
<dbReference type="Pfam" id="PF08450">
    <property type="entry name" value="SGL"/>
    <property type="match status" value="1"/>
</dbReference>
<dbReference type="GO" id="GO:0005509">
    <property type="term" value="F:calcium ion binding"/>
    <property type="evidence" value="ECO:0007669"/>
    <property type="project" value="TreeGrafter"/>
</dbReference>
<dbReference type="InterPro" id="IPR005511">
    <property type="entry name" value="SMP-30"/>
</dbReference>
<dbReference type="SUPFAM" id="SSF63829">
    <property type="entry name" value="Calcium-dependent phosphotriesterase"/>
    <property type="match status" value="1"/>
</dbReference>
<dbReference type="Gene3D" id="2.120.10.30">
    <property type="entry name" value="TolB, C-terminal domain"/>
    <property type="match status" value="1"/>
</dbReference>
<dbReference type="Proteomes" id="UP000528457">
    <property type="component" value="Unassembled WGS sequence"/>
</dbReference>
<comment type="cofactor">
    <cofactor evidence="3">
        <name>Zn(2+)</name>
        <dbReference type="ChEBI" id="CHEBI:29105"/>
    </cofactor>
    <text evidence="3">Binds 1 divalent metal cation per subunit.</text>
</comment>
<name>A0A7X0JWH4_9GAMM</name>
<dbReference type="PRINTS" id="PR01790">
    <property type="entry name" value="SMP30FAMILY"/>
</dbReference>
<organism evidence="5 6">
    <name type="scientific">Pseudoteredinibacter isoporae</name>
    <dbReference type="NCBI Taxonomy" id="570281"/>
    <lineage>
        <taxon>Bacteria</taxon>
        <taxon>Pseudomonadati</taxon>
        <taxon>Pseudomonadota</taxon>
        <taxon>Gammaproteobacteria</taxon>
        <taxon>Cellvibrionales</taxon>
        <taxon>Cellvibrionaceae</taxon>
        <taxon>Pseudoteredinibacter</taxon>
    </lineage>
</organism>
<proteinExistence type="inferred from homology"/>
<dbReference type="GO" id="GO:0019853">
    <property type="term" value="P:L-ascorbic acid biosynthetic process"/>
    <property type="evidence" value="ECO:0007669"/>
    <property type="project" value="TreeGrafter"/>
</dbReference>
<evidence type="ECO:0000256" key="2">
    <source>
        <dbReference type="PIRSR" id="PIRSR605511-1"/>
    </source>
</evidence>
<protein>
    <submittedName>
        <fullName evidence="5">Sugar lactone lactonase YvrE</fullName>
    </submittedName>
</protein>
<gene>
    <name evidence="5" type="ORF">HNR48_002861</name>
</gene>
<dbReference type="InterPro" id="IPR013658">
    <property type="entry name" value="SGL"/>
</dbReference>
<feature type="binding site" evidence="3">
    <location>
        <position position="101"/>
    </location>
    <ligand>
        <name>substrate</name>
    </ligand>
</feature>
<dbReference type="InterPro" id="IPR011042">
    <property type="entry name" value="6-blade_b-propeller_TolB-like"/>
</dbReference>
<feature type="binding site" evidence="3">
    <location>
        <position position="152"/>
    </location>
    <ligand>
        <name>a divalent metal cation</name>
        <dbReference type="ChEBI" id="CHEBI:60240"/>
    </ligand>
</feature>
<dbReference type="EMBL" id="JACHHT010000002">
    <property type="protein sequence ID" value="MBB6522576.1"/>
    <property type="molecule type" value="Genomic_DNA"/>
</dbReference>
<dbReference type="RefSeq" id="WP_166845618.1">
    <property type="nucleotide sequence ID" value="NZ_JAAONY010000002.1"/>
</dbReference>
<evidence type="ECO:0000313" key="6">
    <source>
        <dbReference type="Proteomes" id="UP000528457"/>
    </source>
</evidence>
<feature type="binding site" evidence="3">
    <location>
        <position position="103"/>
    </location>
    <ligand>
        <name>substrate</name>
    </ligand>
</feature>
<sequence length="298" mass="33555">MNISAIDQIVVANTLGECVLWCEQQQCLWWTDIQESTLYRLSWPGKKLQCFETPERLCAFAFTEEEAVFIAAFETGFASYNWQTGEVDWLHRLFDKGSGIRLNDGRMDGDGRFWCGAMIEANHKNFTEGASLYSLESNGELIQHFSRIDISNGICTSPDNTEFYFADSVKRSIHRFDLDKGQLTNPRQIVSTEEGASPDGSVTDKDGILWNAQWGTGKLLAYNRDGKILLERQCPVSQMTCLCFGGPNMDLIFATSAHDGLNNQQLNQEQGAGDLFVFKSSSQGQLSHRFRLKALRSQ</sequence>
<dbReference type="GO" id="GO:0004341">
    <property type="term" value="F:gluconolactonase activity"/>
    <property type="evidence" value="ECO:0007669"/>
    <property type="project" value="TreeGrafter"/>
</dbReference>
<evidence type="ECO:0000313" key="5">
    <source>
        <dbReference type="EMBL" id="MBB6522576.1"/>
    </source>
</evidence>
<evidence type="ECO:0000259" key="4">
    <source>
        <dbReference type="Pfam" id="PF08450"/>
    </source>
</evidence>
<dbReference type="AlphaFoldDB" id="A0A7X0JWH4"/>
<keyword evidence="3" id="KW-0862">Zinc</keyword>
<comment type="similarity">
    <text evidence="1">Belongs to the SMP-30/CGR1 family.</text>
</comment>
<feature type="binding site" evidence="3">
    <location>
        <position position="17"/>
    </location>
    <ligand>
        <name>a divalent metal cation</name>
        <dbReference type="ChEBI" id="CHEBI:60240"/>
    </ligand>
</feature>
<dbReference type="PANTHER" id="PTHR10907">
    <property type="entry name" value="REGUCALCIN"/>
    <property type="match status" value="1"/>
</dbReference>
<dbReference type="PANTHER" id="PTHR10907:SF47">
    <property type="entry name" value="REGUCALCIN"/>
    <property type="match status" value="1"/>
</dbReference>
<evidence type="ECO:0000256" key="1">
    <source>
        <dbReference type="ARBA" id="ARBA00008853"/>
    </source>
</evidence>
<feature type="binding site" evidence="3">
    <location>
        <position position="199"/>
    </location>
    <ligand>
        <name>a divalent metal cation</name>
        <dbReference type="ChEBI" id="CHEBI:60240"/>
    </ligand>
</feature>
<keyword evidence="6" id="KW-1185">Reference proteome</keyword>
<keyword evidence="3" id="KW-0479">Metal-binding</keyword>